<dbReference type="SUPFAM" id="SSF48726">
    <property type="entry name" value="Immunoglobulin"/>
    <property type="match status" value="1"/>
</dbReference>
<dbReference type="Gene3D" id="2.60.40.10">
    <property type="entry name" value="Immunoglobulins"/>
    <property type="match status" value="1"/>
</dbReference>
<gene>
    <name evidence="5" type="primary">G4_1</name>
    <name evidence="5" type="ORF">INDMAC_R01801</name>
</gene>
<keyword evidence="6" id="KW-1185">Reference proteome</keyword>
<dbReference type="AlphaFoldDB" id="A0A7L1G836"/>
<feature type="non-terminal residue" evidence="5">
    <location>
        <position position="106"/>
    </location>
</feature>
<comment type="caution">
    <text evidence="5">The sequence shown here is derived from an EMBL/GenBank/DDBJ whole genome shotgun (WGS) entry which is preliminary data.</text>
</comment>
<evidence type="ECO:0000256" key="2">
    <source>
        <dbReference type="ARBA" id="ARBA00023130"/>
    </source>
</evidence>
<sequence>AVRAQPWLVEDGGGLRASGDSVTLHCRGHGFNRFEIRAVRWYRQTAGGQLQWVSLISSDSSVIRFGQFLEGRASVSRDNSRTESSLSLRALHPQDSAHYFCAVARR</sequence>
<dbReference type="GO" id="GO:0019814">
    <property type="term" value="C:immunoglobulin complex"/>
    <property type="evidence" value="ECO:0007669"/>
    <property type="project" value="UniProtKB-KW"/>
</dbReference>
<evidence type="ECO:0000313" key="5">
    <source>
        <dbReference type="EMBL" id="NXN10207.1"/>
    </source>
</evidence>
<organism evidence="5 6">
    <name type="scientific">Indicator maculatus</name>
    <name type="common">spotted honeyguide</name>
    <dbReference type="NCBI Taxonomy" id="545262"/>
    <lineage>
        <taxon>Eukaryota</taxon>
        <taxon>Metazoa</taxon>
        <taxon>Chordata</taxon>
        <taxon>Craniata</taxon>
        <taxon>Vertebrata</taxon>
        <taxon>Euteleostomi</taxon>
        <taxon>Archelosauria</taxon>
        <taxon>Archosauria</taxon>
        <taxon>Dinosauria</taxon>
        <taxon>Saurischia</taxon>
        <taxon>Theropoda</taxon>
        <taxon>Coelurosauria</taxon>
        <taxon>Aves</taxon>
        <taxon>Neognathae</taxon>
        <taxon>Neoaves</taxon>
        <taxon>Telluraves</taxon>
        <taxon>Coraciimorphae</taxon>
        <taxon>Piciformes</taxon>
        <taxon>Indicatoridae</taxon>
        <taxon>Indicator</taxon>
    </lineage>
</organism>
<dbReference type="Pfam" id="PF07686">
    <property type="entry name" value="V-set"/>
    <property type="match status" value="1"/>
</dbReference>
<evidence type="ECO:0000313" key="6">
    <source>
        <dbReference type="Proteomes" id="UP000557230"/>
    </source>
</evidence>
<dbReference type="InterPro" id="IPR013783">
    <property type="entry name" value="Ig-like_fold"/>
</dbReference>
<evidence type="ECO:0000256" key="1">
    <source>
        <dbReference type="ARBA" id="ARBA00022859"/>
    </source>
</evidence>
<dbReference type="GO" id="GO:0005576">
    <property type="term" value="C:extracellular region"/>
    <property type="evidence" value="ECO:0007669"/>
    <property type="project" value="UniProtKB-ARBA"/>
</dbReference>
<protein>
    <submittedName>
        <fullName evidence="5">HV03 protein</fullName>
    </submittedName>
</protein>
<evidence type="ECO:0000256" key="3">
    <source>
        <dbReference type="ARBA" id="ARBA00043265"/>
    </source>
</evidence>
<dbReference type="InterPro" id="IPR007110">
    <property type="entry name" value="Ig-like_dom"/>
</dbReference>
<accession>A0A7L1G836</accession>
<keyword evidence="2" id="KW-1064">Adaptive immunity</keyword>
<keyword evidence="1" id="KW-0391">Immunity</keyword>
<dbReference type="EMBL" id="VXBD01004591">
    <property type="protein sequence ID" value="NXN10207.1"/>
    <property type="molecule type" value="Genomic_DNA"/>
</dbReference>
<evidence type="ECO:0000259" key="4">
    <source>
        <dbReference type="PROSITE" id="PS50835"/>
    </source>
</evidence>
<feature type="domain" description="Ig-like" evidence="4">
    <location>
        <begin position="6"/>
        <end position="106"/>
    </location>
</feature>
<dbReference type="PROSITE" id="PS50835">
    <property type="entry name" value="IG_LIKE"/>
    <property type="match status" value="1"/>
</dbReference>
<keyword evidence="3" id="KW-1280">Immunoglobulin</keyword>
<dbReference type="PANTHER" id="PTHR23266">
    <property type="entry name" value="IMMUNOGLOBULIN HEAVY CHAIN"/>
    <property type="match status" value="1"/>
</dbReference>
<dbReference type="InterPro" id="IPR013106">
    <property type="entry name" value="Ig_V-set"/>
</dbReference>
<dbReference type="OrthoDB" id="9426090at2759"/>
<reference evidence="5 6" key="1">
    <citation type="submission" date="2019-09" db="EMBL/GenBank/DDBJ databases">
        <title>Bird 10,000 Genomes (B10K) Project - Family phase.</title>
        <authorList>
            <person name="Zhang G."/>
        </authorList>
    </citation>
    <scope>NUCLEOTIDE SEQUENCE [LARGE SCALE GENOMIC DNA]</scope>
    <source>
        <strain evidence="5">B10K-DU-001-78</strain>
        <tissue evidence="5">Muscle</tissue>
    </source>
</reference>
<dbReference type="SMART" id="SM00406">
    <property type="entry name" value="IGv"/>
    <property type="match status" value="1"/>
</dbReference>
<feature type="non-terminal residue" evidence="5">
    <location>
        <position position="1"/>
    </location>
</feature>
<dbReference type="Proteomes" id="UP000557230">
    <property type="component" value="Unassembled WGS sequence"/>
</dbReference>
<dbReference type="InterPro" id="IPR036179">
    <property type="entry name" value="Ig-like_dom_sf"/>
</dbReference>
<dbReference type="GO" id="GO:0002250">
    <property type="term" value="P:adaptive immune response"/>
    <property type="evidence" value="ECO:0007669"/>
    <property type="project" value="UniProtKB-KW"/>
</dbReference>
<name>A0A7L1G836_9PICI</name>
<dbReference type="InterPro" id="IPR050199">
    <property type="entry name" value="IgHV"/>
</dbReference>
<proteinExistence type="predicted"/>